<accession>A0ABY1HFL4</accession>
<protein>
    <submittedName>
        <fullName evidence="2">Uncharacterized protein</fullName>
    </submittedName>
</protein>
<sequence>MENLDNIEAEALPVDEQISVHSEIDEGELLKSLDEDFNPDTVIDKKSQKDQLLEQGVISATAVLGVGEQMLKQFGHKKFAFDEAQVENVAKAAAPLFVKYGGELPPWLAQYKEEIMFTFAAGALGLGSYSQIKALKKIDKEKEVKETKPEGEEKPVEQVA</sequence>
<evidence type="ECO:0000313" key="3">
    <source>
        <dbReference type="Proteomes" id="UP000182660"/>
    </source>
</evidence>
<name>A0ABY1HFL4_9GAMM</name>
<organism evidence="2 3">
    <name type="scientific">Moritella viscosa</name>
    <dbReference type="NCBI Taxonomy" id="80854"/>
    <lineage>
        <taxon>Bacteria</taxon>
        <taxon>Pseudomonadati</taxon>
        <taxon>Pseudomonadota</taxon>
        <taxon>Gammaproteobacteria</taxon>
        <taxon>Alteromonadales</taxon>
        <taxon>Moritellaceae</taxon>
        <taxon>Moritella</taxon>
    </lineage>
</organism>
<reference evidence="2 3" key="1">
    <citation type="submission" date="2016-11" db="EMBL/GenBank/DDBJ databases">
        <authorList>
            <person name="Klemetsen T."/>
        </authorList>
    </citation>
    <scope>NUCLEOTIDE SEQUENCE [LARGE SCALE GENOMIC DNA]</scope>
    <source>
        <strain evidence="2">MT 2528</strain>
    </source>
</reference>
<feature type="region of interest" description="Disordered" evidence="1">
    <location>
        <begin position="140"/>
        <end position="160"/>
    </location>
</feature>
<evidence type="ECO:0000256" key="1">
    <source>
        <dbReference type="SAM" id="MobiDB-lite"/>
    </source>
</evidence>
<dbReference type="Proteomes" id="UP000182660">
    <property type="component" value="Unassembled WGS sequence"/>
</dbReference>
<comment type="caution">
    <text evidence="2">The sequence shown here is derived from an EMBL/GenBank/DDBJ whole genome shotgun (WGS) entry which is preliminary data.</text>
</comment>
<proteinExistence type="predicted"/>
<dbReference type="EMBL" id="FPLJ01000060">
    <property type="protein sequence ID" value="SGY93941.1"/>
    <property type="molecule type" value="Genomic_DNA"/>
</dbReference>
<dbReference type="GeneID" id="61296509"/>
<keyword evidence="3" id="KW-1185">Reference proteome</keyword>
<gene>
    <name evidence="2" type="ORF">MT2528_2673</name>
</gene>
<evidence type="ECO:0000313" key="2">
    <source>
        <dbReference type="EMBL" id="SGY93941.1"/>
    </source>
</evidence>
<dbReference type="RefSeq" id="WP_075472515.1">
    <property type="nucleotide sequence ID" value="NZ_CAWQZC010000153.1"/>
</dbReference>